<organism evidence="1 2">
    <name type="scientific">Celeribacter baekdonensis</name>
    <dbReference type="NCBI Taxonomy" id="875171"/>
    <lineage>
        <taxon>Bacteria</taxon>
        <taxon>Pseudomonadati</taxon>
        <taxon>Pseudomonadota</taxon>
        <taxon>Alphaproteobacteria</taxon>
        <taxon>Rhodobacterales</taxon>
        <taxon>Roseobacteraceae</taxon>
        <taxon>Celeribacter</taxon>
    </lineage>
</organism>
<dbReference type="OrthoDB" id="7187254at2"/>
<accession>A0A1G7S8X1</accession>
<dbReference type="AlphaFoldDB" id="A0A1G7S8X1"/>
<keyword evidence="1" id="KW-0472">Membrane</keyword>
<proteinExistence type="predicted"/>
<keyword evidence="1" id="KW-0812">Transmembrane</keyword>
<dbReference type="RefSeq" id="WP_074646526.1">
    <property type="nucleotide sequence ID" value="NZ_FNBL01000013.1"/>
</dbReference>
<dbReference type="EMBL" id="FNBL01000013">
    <property type="protein sequence ID" value="SDG18620.1"/>
    <property type="molecule type" value="Genomic_DNA"/>
</dbReference>
<reference evidence="1 2" key="1">
    <citation type="submission" date="2016-10" db="EMBL/GenBank/DDBJ databases">
        <authorList>
            <person name="de Groot N.N."/>
        </authorList>
    </citation>
    <scope>NUCLEOTIDE SEQUENCE [LARGE SCALE GENOMIC DNA]</scope>
    <source>
        <strain evidence="1 2">DSM 27375</strain>
    </source>
</reference>
<dbReference type="Proteomes" id="UP000182284">
    <property type="component" value="Unassembled WGS sequence"/>
</dbReference>
<protein>
    <submittedName>
        <fullName evidence="1">Transmembrane transcriptional regulator (Anti-sigma factor RsiW)</fullName>
    </submittedName>
</protein>
<gene>
    <name evidence="1" type="ORF">SAMN04488117_113102</name>
</gene>
<name>A0A1G7S8X1_9RHOB</name>
<evidence type="ECO:0000313" key="2">
    <source>
        <dbReference type="Proteomes" id="UP000182284"/>
    </source>
</evidence>
<sequence length="254" mass="27441">MTHAEDFDPTLHRYADGEMTQDEMRAFEARMEANPALAARVAEVMALNKALNMAVPSPQATYFAKMMPDISPDISPRSTWPLRAVAAVALLGIGLGLGYWGGLARSAGQGGVSEGQLLASASAAHMLYTAEVLHPVDVSGDERDHLKTWLTKRLGAEVRIPTLTQEGFSLVGGRLLPAPHGAAAQFMYETEAGQRVTLYLTPTAQMAVSSLKFNTHDGLTAVSWQDPHWHYVLVGAASRAEMEHLAKRVHGDVI</sequence>
<evidence type="ECO:0000313" key="1">
    <source>
        <dbReference type="EMBL" id="SDG18620.1"/>
    </source>
</evidence>